<feature type="domain" description="AprE-like long alpha-helical hairpin" evidence="10">
    <location>
        <begin position="101"/>
        <end position="288"/>
    </location>
</feature>
<evidence type="ECO:0000313" key="12">
    <source>
        <dbReference type="EMBL" id="POR52554.1"/>
    </source>
</evidence>
<dbReference type="Pfam" id="PF26002">
    <property type="entry name" value="Beta-barrel_AprE"/>
    <property type="match status" value="1"/>
</dbReference>
<accession>A0A2S4MCW0</accession>
<evidence type="ECO:0000256" key="2">
    <source>
        <dbReference type="ARBA" id="ARBA00009477"/>
    </source>
</evidence>
<evidence type="ECO:0000256" key="8">
    <source>
        <dbReference type="ARBA" id="ARBA00023136"/>
    </source>
</evidence>
<keyword evidence="8 9" id="KW-0472">Membrane</keyword>
<dbReference type="OrthoDB" id="9810980at2"/>
<protein>
    <recommendedName>
        <fullName evidence="9">Membrane fusion protein (MFP) family protein</fullName>
    </recommendedName>
</protein>
<keyword evidence="5 9" id="KW-0997">Cell inner membrane</keyword>
<feature type="domain" description="AprE-like beta-barrel" evidence="11">
    <location>
        <begin position="332"/>
        <end position="421"/>
    </location>
</feature>
<sequence length="444" mass="48591">MKALGPVPPTAGDGPDYLLALRRQRRVALAAMLLFGGSLAAWGWSASLQGAVVSSGQLVVADEVKKIQHQTGGTVVALPVKEGQSVKAGDVLLRLDETVTRTTHQILSRQLDEFSVKSSRLVAEREGREAPDFAAEILGRAASPDIAELIAAERRLFEVRRTSREGLRSQLRKRIVQLTEEIRGTRAQQVAKDREARIIAVELVGVETLYRKNLVQLTRLSELQRSQAAIEGQIGQLIASIAQAEGKIAEISLQIMQIDDDLRAEVSKELTEVRARESEAMERRAAIEAQLRQVELRAPVSGVVHQLAMHTIGGVLQPGEVAMLIVPGDADLVVESRVAPTDVDQLAVGHSARVKILAGNRASVPEITGRLAQVGADIRRDERTNLSYYAARIALEPAEIARLAPLRLVPGMQAEVFIETEARRPIDFLLKPISDHFRRALTER</sequence>
<dbReference type="PRINTS" id="PR01490">
    <property type="entry name" value="RTXTOXIND"/>
</dbReference>
<evidence type="ECO:0000256" key="3">
    <source>
        <dbReference type="ARBA" id="ARBA00022448"/>
    </source>
</evidence>
<keyword evidence="4 9" id="KW-1003">Cell membrane</keyword>
<reference evidence="12 13" key="1">
    <citation type="submission" date="2018-01" db="EMBL/GenBank/DDBJ databases">
        <title>Genomic Encyclopedia of Type Strains, Phase III (KMG-III): the genomes of soil and plant-associated and newly described type strains.</title>
        <authorList>
            <person name="Whitman W."/>
        </authorList>
    </citation>
    <scope>NUCLEOTIDE SEQUENCE [LARGE SCALE GENOMIC DNA]</scope>
    <source>
        <strain evidence="12 13">1131</strain>
    </source>
</reference>
<proteinExistence type="inferred from homology"/>
<evidence type="ECO:0000256" key="7">
    <source>
        <dbReference type="ARBA" id="ARBA00022989"/>
    </source>
</evidence>
<dbReference type="NCBIfam" id="TIGR01843">
    <property type="entry name" value="type_I_hlyD"/>
    <property type="match status" value="1"/>
</dbReference>
<evidence type="ECO:0000256" key="1">
    <source>
        <dbReference type="ARBA" id="ARBA00004377"/>
    </source>
</evidence>
<dbReference type="Gene3D" id="2.40.30.170">
    <property type="match status" value="1"/>
</dbReference>
<dbReference type="AlphaFoldDB" id="A0A2S4MCW0"/>
<keyword evidence="6 9" id="KW-0812">Transmembrane</keyword>
<dbReference type="Pfam" id="PF25994">
    <property type="entry name" value="HH_AprE"/>
    <property type="match status" value="1"/>
</dbReference>
<evidence type="ECO:0000256" key="6">
    <source>
        <dbReference type="ARBA" id="ARBA00022692"/>
    </source>
</evidence>
<evidence type="ECO:0000259" key="11">
    <source>
        <dbReference type="Pfam" id="PF26002"/>
    </source>
</evidence>
<dbReference type="PANTHER" id="PTHR30386:SF17">
    <property type="entry name" value="ALKALINE PROTEASE SECRETION PROTEIN APRE"/>
    <property type="match status" value="1"/>
</dbReference>
<name>A0A2S4MCW0_9HYPH</name>
<evidence type="ECO:0000256" key="4">
    <source>
        <dbReference type="ARBA" id="ARBA00022475"/>
    </source>
</evidence>
<comment type="subcellular location">
    <subcellularLocation>
        <location evidence="1 9">Cell inner membrane</location>
        <topology evidence="1 9">Single-pass membrane protein</topology>
    </subcellularLocation>
</comment>
<dbReference type="PANTHER" id="PTHR30386">
    <property type="entry name" value="MEMBRANE FUSION SUBUNIT OF EMRAB-TOLC MULTIDRUG EFFLUX PUMP"/>
    <property type="match status" value="1"/>
</dbReference>
<dbReference type="GO" id="GO:0005886">
    <property type="term" value="C:plasma membrane"/>
    <property type="evidence" value="ECO:0007669"/>
    <property type="project" value="UniProtKB-SubCell"/>
</dbReference>
<evidence type="ECO:0000313" key="13">
    <source>
        <dbReference type="Proteomes" id="UP000236919"/>
    </source>
</evidence>
<gene>
    <name evidence="12" type="ORF">CYD53_105219</name>
</gene>
<keyword evidence="13" id="KW-1185">Reference proteome</keyword>
<dbReference type="InterPro" id="IPR058982">
    <property type="entry name" value="Beta-barrel_AprE"/>
</dbReference>
<evidence type="ECO:0000256" key="5">
    <source>
        <dbReference type="ARBA" id="ARBA00022519"/>
    </source>
</evidence>
<dbReference type="InterPro" id="IPR058781">
    <property type="entry name" value="HH_AprE-like"/>
</dbReference>
<evidence type="ECO:0000256" key="9">
    <source>
        <dbReference type="RuleBase" id="RU365093"/>
    </source>
</evidence>
<evidence type="ECO:0000259" key="10">
    <source>
        <dbReference type="Pfam" id="PF25994"/>
    </source>
</evidence>
<comment type="similarity">
    <text evidence="2 9">Belongs to the membrane fusion protein (MFP) (TC 8.A.1) family.</text>
</comment>
<keyword evidence="3 9" id="KW-0813">Transport</keyword>
<dbReference type="RefSeq" id="WP_103718169.1">
    <property type="nucleotide sequence ID" value="NZ_PQFZ01000005.1"/>
</dbReference>
<dbReference type="Gene3D" id="2.40.50.100">
    <property type="match status" value="1"/>
</dbReference>
<feature type="transmembrane region" description="Helical" evidence="9">
    <location>
        <begin position="27"/>
        <end position="45"/>
    </location>
</feature>
<dbReference type="InterPro" id="IPR050739">
    <property type="entry name" value="MFP"/>
</dbReference>
<dbReference type="Proteomes" id="UP000236919">
    <property type="component" value="Unassembled WGS sequence"/>
</dbReference>
<keyword evidence="7 9" id="KW-1133">Transmembrane helix</keyword>
<dbReference type="EMBL" id="PQFZ01000005">
    <property type="protein sequence ID" value="POR52554.1"/>
    <property type="molecule type" value="Genomic_DNA"/>
</dbReference>
<comment type="caution">
    <text evidence="12">The sequence shown here is derived from an EMBL/GenBank/DDBJ whole genome shotgun (WGS) entry which is preliminary data.</text>
</comment>
<dbReference type="InterPro" id="IPR010129">
    <property type="entry name" value="T1SS_HlyD"/>
</dbReference>
<organism evidence="12 13">
    <name type="scientific">Bosea psychrotolerans</name>
    <dbReference type="NCBI Taxonomy" id="1871628"/>
    <lineage>
        <taxon>Bacteria</taxon>
        <taxon>Pseudomonadati</taxon>
        <taxon>Pseudomonadota</taxon>
        <taxon>Alphaproteobacteria</taxon>
        <taxon>Hyphomicrobiales</taxon>
        <taxon>Boseaceae</taxon>
        <taxon>Bosea</taxon>
    </lineage>
</organism>
<dbReference type="GO" id="GO:0015031">
    <property type="term" value="P:protein transport"/>
    <property type="evidence" value="ECO:0007669"/>
    <property type="project" value="InterPro"/>
</dbReference>